<dbReference type="PROSITE" id="PS51194">
    <property type="entry name" value="HELICASE_CTER"/>
    <property type="match status" value="1"/>
</dbReference>
<dbReference type="InterPro" id="IPR038718">
    <property type="entry name" value="SNF2-like_sf"/>
</dbReference>
<dbReference type="GO" id="GO:0005524">
    <property type="term" value="F:ATP binding"/>
    <property type="evidence" value="ECO:0007669"/>
    <property type="project" value="InterPro"/>
</dbReference>
<dbReference type="CDD" id="cd18793">
    <property type="entry name" value="SF2_C_SNF"/>
    <property type="match status" value="1"/>
</dbReference>
<dbReference type="InterPro" id="IPR014001">
    <property type="entry name" value="Helicase_ATP-bd"/>
</dbReference>
<dbReference type="GO" id="GO:0008270">
    <property type="term" value="F:zinc ion binding"/>
    <property type="evidence" value="ECO:0007669"/>
    <property type="project" value="UniProtKB-KW"/>
</dbReference>
<dbReference type="InterPro" id="IPR013663">
    <property type="entry name" value="Helicase_SWF/SNF/SWI_bac"/>
</dbReference>
<dbReference type="Pfam" id="PF00176">
    <property type="entry name" value="SNF2-rel_dom"/>
    <property type="match status" value="1"/>
</dbReference>
<dbReference type="Pfam" id="PF00271">
    <property type="entry name" value="Helicase_C"/>
    <property type="match status" value="1"/>
</dbReference>
<dbReference type="GO" id="GO:0004386">
    <property type="term" value="F:helicase activity"/>
    <property type="evidence" value="ECO:0007669"/>
    <property type="project" value="UniProtKB-KW"/>
</dbReference>
<keyword evidence="2" id="KW-0862">Zinc</keyword>
<evidence type="ECO:0000259" key="5">
    <source>
        <dbReference type="PROSITE" id="PS51194"/>
    </source>
</evidence>
<dbReference type="EMBL" id="WOCA01000007">
    <property type="protein sequence ID" value="MUK88945.1"/>
    <property type="molecule type" value="Genomic_DNA"/>
</dbReference>
<dbReference type="Proteomes" id="UP000469125">
    <property type="component" value="Unassembled WGS sequence"/>
</dbReference>
<keyword evidence="6" id="KW-0067">ATP-binding</keyword>
<keyword evidence="6" id="KW-0547">Nucleotide-binding</keyword>
<feature type="domain" description="Helicase ATP-binding" evidence="4">
    <location>
        <begin position="630"/>
        <end position="793"/>
    </location>
</feature>
<dbReference type="GO" id="GO:0016787">
    <property type="term" value="F:hydrolase activity"/>
    <property type="evidence" value="ECO:0007669"/>
    <property type="project" value="UniProtKB-KW"/>
</dbReference>
<dbReference type="InterPro" id="IPR000330">
    <property type="entry name" value="SNF2_N"/>
</dbReference>
<accession>A0A6N8FHM1</accession>
<dbReference type="InterPro" id="IPR001650">
    <property type="entry name" value="Helicase_C-like"/>
</dbReference>
<evidence type="ECO:0000313" key="6">
    <source>
        <dbReference type="EMBL" id="MUK88945.1"/>
    </source>
</evidence>
<feature type="domain" description="SWIM-type" evidence="3">
    <location>
        <begin position="51"/>
        <end position="89"/>
    </location>
</feature>
<dbReference type="SUPFAM" id="SSF52540">
    <property type="entry name" value="P-loop containing nucleoside triphosphate hydrolases"/>
    <property type="match status" value="2"/>
</dbReference>
<dbReference type="PANTHER" id="PTHR10799">
    <property type="entry name" value="SNF2/RAD54 HELICASE FAMILY"/>
    <property type="match status" value="1"/>
</dbReference>
<dbReference type="Pfam" id="PF04434">
    <property type="entry name" value="SWIM"/>
    <property type="match status" value="1"/>
</dbReference>
<keyword evidence="1" id="KW-0378">Hydrolase</keyword>
<reference evidence="6 7" key="1">
    <citation type="submission" date="2019-11" db="EMBL/GenBank/DDBJ databases">
        <authorList>
            <person name="Li X."/>
        </authorList>
    </citation>
    <scope>NUCLEOTIDE SEQUENCE [LARGE SCALE GENOMIC DNA]</scope>
    <source>
        <strain evidence="6 7">L9</strain>
    </source>
</reference>
<dbReference type="Gene3D" id="3.40.50.300">
    <property type="entry name" value="P-loop containing nucleotide triphosphate hydrolases"/>
    <property type="match status" value="1"/>
</dbReference>
<name>A0A6N8FHM1_9BACI</name>
<evidence type="ECO:0000256" key="2">
    <source>
        <dbReference type="PROSITE-ProRule" id="PRU00325"/>
    </source>
</evidence>
<dbReference type="FunFam" id="3.40.50.300:FF:000533">
    <property type="entry name" value="Helicase, Snf2 family"/>
    <property type="match status" value="1"/>
</dbReference>
<comment type="caution">
    <text evidence="6">The sequence shown here is derived from an EMBL/GenBank/DDBJ whole genome shotgun (WGS) entry which is preliminary data.</text>
</comment>
<sequence>MDITLNQKYIKDRCGAVSFKRGDAFYRNGKVLVEEVTIDSIQATVKGIEDFHVHLEKQRNGFKANCSCPSLSSFKKDCQHIAAVLIALYHQQKEKKQHRKEQILADQTEGQLSEGLLHLFESKPTPVSGQQLHFENRKVLDMAIFCKVVAIDNGDYMFGVELSIASQRIADIREFLEHVREGRKYGISKELTYDPIEHCFEKVDDTVIHQLMLIVEDEKIYRRAILSVPNRQYNKAMVLVPASSWKRLAPLLVHASKVTLQYGERNIRDFHMSEDPLPLTFVFTGNKGSGYKLVIDGFNQMVVLKQYDTVLFEGKIVAVTREESERLFELKRIVEHSGTNEIPIPGHQLKYYMEQLLPALRKMGEVHLSGEITAQLQKTPLQAKLYLDRVKNRLLAGVEFHYENVVINPLDNRQPQLGSMIIRDTVKEEEVLQLMEESQFNQTESGYFLQNEELEYNFLYHELPKLQKLVQVYATTAVRARIIPKSTIPMIKVKHKKERTNWLDFTFEMDGIPEQEIKEVLAALEEKRKYYRLRDGALLSLETREMQEIQRFLHAAPVQDDEWEKQFEVPVVEGLRLLNTMEDSNTVSLETSFREFLATINHPDQLQFEVPAPLDGVLRNYQKLGYKWMKSLASYGFGGILADDMGLGKTVQSIAFILSELPSIRESKQPALIVCPSSVTYNWQSEIMKFAPEIQTIIIDGNKADRVMLQSETNDIDVFITSYPLLRSDLKWYENQEFHVIFFDEAQVFKNPLTQTARGVKKLKANHRFALTGTPMENALEELWSIFHVVFPELFLGLKEYSNLTKKQISRRIRPFMLRRVKEDVLRELPEKHEAIESSEMHPEQKKLYASYLAKLRHDTLKHLDKETIRKNRIKILAGLTRLRQICCHPRLFVDDYEGSSAKFEQLKQIIDESKQSGRRVLIFSQFTKMLNLIGQELAFQGIPYFYLDGQIPSEERVDLCNRYNNGEHDIFLISLKAGGTGLNLTGADTVIFYDSWWNPAVEEQAADRAHRIGQKQTVQVIKLVAKGTIEEKMNELQNKKRHLIEEIIDPNDEQLETLTEEDIQELLG</sequence>
<evidence type="ECO:0000256" key="1">
    <source>
        <dbReference type="ARBA" id="ARBA00022801"/>
    </source>
</evidence>
<dbReference type="PROSITE" id="PS50966">
    <property type="entry name" value="ZF_SWIM"/>
    <property type="match status" value="1"/>
</dbReference>
<evidence type="ECO:0000313" key="7">
    <source>
        <dbReference type="Proteomes" id="UP000469125"/>
    </source>
</evidence>
<dbReference type="SMART" id="SM00490">
    <property type="entry name" value="HELICc"/>
    <property type="match status" value="1"/>
</dbReference>
<dbReference type="Pfam" id="PF08455">
    <property type="entry name" value="SNF2_assoc"/>
    <property type="match status" value="1"/>
</dbReference>
<dbReference type="PROSITE" id="PS51192">
    <property type="entry name" value="HELICASE_ATP_BIND_1"/>
    <property type="match status" value="1"/>
</dbReference>
<protein>
    <submittedName>
        <fullName evidence="6">Helicase SNF</fullName>
    </submittedName>
</protein>
<keyword evidence="2" id="KW-0479">Metal-binding</keyword>
<keyword evidence="2" id="KW-0863">Zinc-finger</keyword>
<dbReference type="AlphaFoldDB" id="A0A6N8FHM1"/>
<evidence type="ECO:0000259" key="3">
    <source>
        <dbReference type="PROSITE" id="PS50966"/>
    </source>
</evidence>
<dbReference type="InterPro" id="IPR027417">
    <property type="entry name" value="P-loop_NTPase"/>
</dbReference>
<evidence type="ECO:0000259" key="4">
    <source>
        <dbReference type="PROSITE" id="PS51192"/>
    </source>
</evidence>
<feature type="domain" description="Helicase C-terminal" evidence="5">
    <location>
        <begin position="906"/>
        <end position="1064"/>
    </location>
</feature>
<dbReference type="RefSeq" id="WP_155668915.1">
    <property type="nucleotide sequence ID" value="NZ_WOCA01000007.1"/>
</dbReference>
<dbReference type="Gene3D" id="3.40.50.10810">
    <property type="entry name" value="Tandem AAA-ATPase domain"/>
    <property type="match status" value="1"/>
</dbReference>
<keyword evidence="7" id="KW-1185">Reference proteome</keyword>
<dbReference type="SMART" id="SM00487">
    <property type="entry name" value="DEXDc"/>
    <property type="match status" value="1"/>
</dbReference>
<dbReference type="InterPro" id="IPR049730">
    <property type="entry name" value="SNF2/RAD54-like_C"/>
</dbReference>
<organism evidence="6 7">
    <name type="scientific">Ornithinibacillus caprae</name>
    <dbReference type="NCBI Taxonomy" id="2678566"/>
    <lineage>
        <taxon>Bacteria</taxon>
        <taxon>Bacillati</taxon>
        <taxon>Bacillota</taxon>
        <taxon>Bacilli</taxon>
        <taxon>Bacillales</taxon>
        <taxon>Bacillaceae</taxon>
        <taxon>Ornithinibacillus</taxon>
    </lineage>
</organism>
<proteinExistence type="predicted"/>
<gene>
    <name evidence="6" type="ORF">GMD78_11120</name>
</gene>
<dbReference type="InterPro" id="IPR007527">
    <property type="entry name" value="Znf_SWIM"/>
</dbReference>
<keyword evidence="6" id="KW-0347">Helicase</keyword>